<evidence type="ECO:0000256" key="1">
    <source>
        <dbReference type="SAM" id="MobiDB-lite"/>
    </source>
</evidence>
<evidence type="ECO:0000313" key="2">
    <source>
        <dbReference type="EMBL" id="KAK8023715.1"/>
    </source>
</evidence>
<comment type="caution">
    <text evidence="2">The sequence shown here is derived from an EMBL/GenBank/DDBJ whole genome shotgun (WGS) entry which is preliminary data.</text>
</comment>
<accession>A0ABR1S0K4</accession>
<gene>
    <name evidence="2" type="ORF">PG993_011781</name>
</gene>
<keyword evidence="3" id="KW-1185">Reference proteome</keyword>
<name>A0ABR1S0K4_9PEZI</name>
<dbReference type="Proteomes" id="UP001444661">
    <property type="component" value="Unassembled WGS sequence"/>
</dbReference>
<dbReference type="EMBL" id="JAQQWK010000011">
    <property type="protein sequence ID" value="KAK8023715.1"/>
    <property type="molecule type" value="Genomic_DNA"/>
</dbReference>
<protein>
    <submittedName>
        <fullName evidence="2">Uncharacterized protein</fullName>
    </submittedName>
</protein>
<organism evidence="2 3">
    <name type="scientific">Apiospora rasikravindrae</name>
    <dbReference type="NCBI Taxonomy" id="990691"/>
    <lineage>
        <taxon>Eukaryota</taxon>
        <taxon>Fungi</taxon>
        <taxon>Dikarya</taxon>
        <taxon>Ascomycota</taxon>
        <taxon>Pezizomycotina</taxon>
        <taxon>Sordariomycetes</taxon>
        <taxon>Xylariomycetidae</taxon>
        <taxon>Amphisphaeriales</taxon>
        <taxon>Apiosporaceae</taxon>
        <taxon>Apiospora</taxon>
    </lineage>
</organism>
<feature type="region of interest" description="Disordered" evidence="1">
    <location>
        <begin position="1"/>
        <end position="29"/>
    </location>
</feature>
<evidence type="ECO:0000313" key="3">
    <source>
        <dbReference type="Proteomes" id="UP001444661"/>
    </source>
</evidence>
<sequence>MDKGADPVITIPSISSDRESETGGGGGGVSGISRALKASIGIAAVATRIFADRRRVEAGEAALWRREAETPLYLASFISWLRSGNPWVEPAQKGPG</sequence>
<reference evidence="2 3" key="1">
    <citation type="submission" date="2023-01" db="EMBL/GenBank/DDBJ databases">
        <title>Analysis of 21 Apiospora genomes using comparative genomics revels a genus with tremendous synthesis potential of carbohydrate active enzymes and secondary metabolites.</title>
        <authorList>
            <person name="Sorensen T."/>
        </authorList>
    </citation>
    <scope>NUCLEOTIDE SEQUENCE [LARGE SCALE GENOMIC DNA]</scope>
    <source>
        <strain evidence="2 3">CBS 33761</strain>
    </source>
</reference>
<proteinExistence type="predicted"/>